<evidence type="ECO:0008006" key="5">
    <source>
        <dbReference type="Google" id="ProtNLM"/>
    </source>
</evidence>
<feature type="transmembrane region" description="Helical" evidence="1">
    <location>
        <begin position="101"/>
        <end position="129"/>
    </location>
</feature>
<feature type="signal peptide" evidence="2">
    <location>
        <begin position="1"/>
        <end position="19"/>
    </location>
</feature>
<evidence type="ECO:0000256" key="2">
    <source>
        <dbReference type="SAM" id="SignalP"/>
    </source>
</evidence>
<keyword evidence="2" id="KW-0732">Signal</keyword>
<organism evidence="3 4">
    <name type="scientific">Polaribacter cellanae</name>
    <dbReference type="NCBI Taxonomy" id="2818493"/>
    <lineage>
        <taxon>Bacteria</taxon>
        <taxon>Pseudomonadati</taxon>
        <taxon>Bacteroidota</taxon>
        <taxon>Flavobacteriia</taxon>
        <taxon>Flavobacteriales</taxon>
        <taxon>Flavobacteriaceae</taxon>
    </lineage>
</organism>
<reference evidence="3 4" key="1">
    <citation type="submission" date="2021-03" db="EMBL/GenBank/DDBJ databases">
        <title>Complete genome of Polaribacter_sp.SM13.</title>
        <authorList>
            <person name="Jeong S.W."/>
            <person name="Bae J.W."/>
        </authorList>
    </citation>
    <scope>NUCLEOTIDE SEQUENCE [LARGE SCALE GENOMIC DNA]</scope>
    <source>
        <strain evidence="3 4">SM13</strain>
    </source>
</reference>
<dbReference type="RefSeq" id="WP_208079140.1">
    <property type="nucleotide sequence ID" value="NZ_CP071869.1"/>
</dbReference>
<dbReference type="KEGG" id="pcea:J3359_02295"/>
<protein>
    <recommendedName>
        <fullName evidence="5">DUF4129 domain-containing protein</fullName>
    </recommendedName>
</protein>
<name>A0A975H7J6_9FLAO</name>
<gene>
    <name evidence="3" type="ORF">J3359_02295</name>
</gene>
<sequence>MKKIALLLFCLLVSGISISQETEKDSIEVVRDSIKDSKPVVKDSTIYIKSIAYSEKRKFTENLKTKYADKDFIYTEEAPEKNDSPPINLVFLRAFVSFLKIVFPFLLAGFIIFVILKIALGTEIGFWNFKKGKKKTAEKLVYQDEDIHNIDLESLLNKAIANSNYRLAIRYYYLSVLKVLSNKKLIDYHKEKTNTEYTFELVNKELREQFSYLSYVYTYVWYGEFTIDKANFENVQQKYKSFKNSVGK</sequence>
<evidence type="ECO:0000256" key="1">
    <source>
        <dbReference type="SAM" id="Phobius"/>
    </source>
</evidence>
<evidence type="ECO:0000313" key="3">
    <source>
        <dbReference type="EMBL" id="QTE23128.1"/>
    </source>
</evidence>
<dbReference type="AlphaFoldDB" id="A0A975H7J6"/>
<keyword evidence="1" id="KW-0812">Transmembrane</keyword>
<dbReference type="EMBL" id="CP071869">
    <property type="protein sequence ID" value="QTE23128.1"/>
    <property type="molecule type" value="Genomic_DNA"/>
</dbReference>
<proteinExistence type="predicted"/>
<feature type="chain" id="PRO_5037352914" description="DUF4129 domain-containing protein" evidence="2">
    <location>
        <begin position="20"/>
        <end position="248"/>
    </location>
</feature>
<keyword evidence="1" id="KW-0472">Membrane</keyword>
<accession>A0A975H7J6</accession>
<evidence type="ECO:0000313" key="4">
    <source>
        <dbReference type="Proteomes" id="UP000663920"/>
    </source>
</evidence>
<dbReference type="Proteomes" id="UP000663920">
    <property type="component" value="Chromosome"/>
</dbReference>
<keyword evidence="1" id="KW-1133">Transmembrane helix</keyword>
<keyword evidence="4" id="KW-1185">Reference proteome</keyword>